<dbReference type="AlphaFoldDB" id="A0A4R1YHF9"/>
<accession>A0A4R1YHF9</accession>
<evidence type="ECO:0000313" key="2">
    <source>
        <dbReference type="EMBL" id="TCM75691.1"/>
    </source>
</evidence>
<dbReference type="SUPFAM" id="SSF50475">
    <property type="entry name" value="FMN-binding split barrel"/>
    <property type="match status" value="1"/>
</dbReference>
<reference evidence="2 3" key="1">
    <citation type="submission" date="2019-03" db="EMBL/GenBank/DDBJ databases">
        <title>Genomic Encyclopedia of Type Strains, Phase IV (KMG-IV): sequencing the most valuable type-strain genomes for metagenomic binning, comparative biology and taxonomic classification.</title>
        <authorList>
            <person name="Goeker M."/>
        </authorList>
    </citation>
    <scope>NUCLEOTIDE SEQUENCE [LARGE SCALE GENOMIC DNA]</scope>
    <source>
        <strain evidence="2 3">DSM 21153</strain>
    </source>
</reference>
<evidence type="ECO:0000313" key="3">
    <source>
        <dbReference type="Proteomes" id="UP000295277"/>
    </source>
</evidence>
<dbReference type="Proteomes" id="UP000295277">
    <property type="component" value="Unassembled WGS sequence"/>
</dbReference>
<dbReference type="OrthoDB" id="5120525at2"/>
<dbReference type="RefSeq" id="WP_132696879.1">
    <property type="nucleotide sequence ID" value="NZ_SLVM01000037.1"/>
</dbReference>
<dbReference type="InterPro" id="IPR024624">
    <property type="entry name" value="Pyridox_Oxase_Alr4036_FMN-bd"/>
</dbReference>
<evidence type="ECO:0000259" key="1">
    <source>
        <dbReference type="Pfam" id="PF12766"/>
    </source>
</evidence>
<proteinExistence type="predicted"/>
<dbReference type="Gene3D" id="2.30.110.10">
    <property type="entry name" value="Electron Transport, Fmn-binding Protein, Chain A"/>
    <property type="match status" value="1"/>
</dbReference>
<organism evidence="2 3">
    <name type="scientific">Rhodovulum steppense</name>
    <dbReference type="NCBI Taxonomy" id="540251"/>
    <lineage>
        <taxon>Bacteria</taxon>
        <taxon>Pseudomonadati</taxon>
        <taxon>Pseudomonadota</taxon>
        <taxon>Alphaproteobacteria</taxon>
        <taxon>Rhodobacterales</taxon>
        <taxon>Paracoccaceae</taxon>
        <taxon>Rhodovulum</taxon>
    </lineage>
</organism>
<feature type="domain" description="Pyridoxamine 5'-phosphate oxidase Alr4036 family FMN-binding" evidence="1">
    <location>
        <begin position="15"/>
        <end position="101"/>
    </location>
</feature>
<dbReference type="EMBL" id="SLVM01000037">
    <property type="protein sequence ID" value="TCM75691.1"/>
    <property type="molecule type" value="Genomic_DNA"/>
</dbReference>
<sequence>MTDTLTTLSGTLDAVWAQLARGASDRDAPARHPVLATAGRSGGEARMVVLRGADRDGARVEIYADRRSAKVGELVAEPRASLLVWDPAQRLQIRLRARFEVLAGEAVAPLWHALPGAARALYGGRPAPGTPIPEPGDHIADPAAHAFCVLRGALSEIETLHLATLGHRRTLFRAAEGWQGRWCAP</sequence>
<keyword evidence="3" id="KW-1185">Reference proteome</keyword>
<dbReference type="GO" id="GO:0010181">
    <property type="term" value="F:FMN binding"/>
    <property type="evidence" value="ECO:0007669"/>
    <property type="project" value="InterPro"/>
</dbReference>
<name>A0A4R1YHF9_9RHOB</name>
<gene>
    <name evidence="2" type="ORF">EV216_13721</name>
</gene>
<comment type="caution">
    <text evidence="2">The sequence shown here is derived from an EMBL/GenBank/DDBJ whole genome shotgun (WGS) entry which is preliminary data.</text>
</comment>
<protein>
    <submittedName>
        <fullName evidence="2">Pyridoxamine 5'-phosphate oxidase</fullName>
    </submittedName>
</protein>
<dbReference type="InterPro" id="IPR012349">
    <property type="entry name" value="Split_barrel_FMN-bd"/>
</dbReference>
<dbReference type="Pfam" id="PF12766">
    <property type="entry name" value="Pyridox_oxase_2"/>
    <property type="match status" value="1"/>
</dbReference>